<dbReference type="RefSeq" id="WP_118174450.1">
    <property type="nucleotide sequence ID" value="NZ_JAQEAO010000018.1"/>
</dbReference>
<reference evidence="2 3" key="1">
    <citation type="submission" date="2018-08" db="EMBL/GenBank/DDBJ databases">
        <title>A genome reference for cultivated species of the human gut microbiota.</title>
        <authorList>
            <person name="Zou Y."/>
            <person name="Xue W."/>
            <person name="Luo G."/>
        </authorList>
    </citation>
    <scope>NUCLEOTIDE SEQUENCE [LARGE SCALE GENOMIC DNA]</scope>
    <source>
        <strain evidence="2 3">AM25-21AC</strain>
    </source>
</reference>
<dbReference type="Proteomes" id="UP000283442">
    <property type="component" value="Unassembled WGS sequence"/>
</dbReference>
<evidence type="ECO:0000256" key="1">
    <source>
        <dbReference type="SAM" id="MobiDB-lite"/>
    </source>
</evidence>
<dbReference type="AlphaFoldDB" id="A0A414NZK0"/>
<sequence>MEESETVAYGYLGLTPMEFANLQVGEFYKILEGRRAAEKRIDEKRAYFLSWIVNAQLENPISFEEILIPLYPEVKEQMEERKRKQREEDEAALRKEFGLDEE</sequence>
<name>A0A414NZK0_9FIRM</name>
<feature type="region of interest" description="Disordered" evidence="1">
    <location>
        <begin position="80"/>
        <end position="102"/>
    </location>
</feature>
<proteinExistence type="predicted"/>
<evidence type="ECO:0000313" key="2">
    <source>
        <dbReference type="EMBL" id="RHF53428.1"/>
    </source>
</evidence>
<evidence type="ECO:0000313" key="3">
    <source>
        <dbReference type="Proteomes" id="UP000283442"/>
    </source>
</evidence>
<gene>
    <name evidence="2" type="ORF">DW674_00780</name>
</gene>
<organism evidence="2 3">
    <name type="scientific">Mitsuokella multacida</name>
    <dbReference type="NCBI Taxonomy" id="52226"/>
    <lineage>
        <taxon>Bacteria</taxon>
        <taxon>Bacillati</taxon>
        <taxon>Bacillota</taxon>
        <taxon>Negativicutes</taxon>
        <taxon>Selenomonadales</taxon>
        <taxon>Selenomonadaceae</taxon>
        <taxon>Mitsuokella</taxon>
    </lineage>
</organism>
<protein>
    <submittedName>
        <fullName evidence="2">Uncharacterized protein</fullName>
    </submittedName>
</protein>
<dbReference type="EMBL" id="QRHE01000001">
    <property type="protein sequence ID" value="RHF53428.1"/>
    <property type="molecule type" value="Genomic_DNA"/>
</dbReference>
<comment type="caution">
    <text evidence="2">The sequence shown here is derived from an EMBL/GenBank/DDBJ whole genome shotgun (WGS) entry which is preliminary data.</text>
</comment>
<accession>A0A414NZK0</accession>
<dbReference type="OrthoDB" id="9952794at2"/>